<dbReference type="Gene3D" id="1.10.3720.10">
    <property type="entry name" value="MetI-like"/>
    <property type="match status" value="1"/>
</dbReference>
<evidence type="ECO:0000313" key="9">
    <source>
        <dbReference type="EMBL" id="RIX51487.1"/>
    </source>
</evidence>
<feature type="transmembrane region" description="Helical" evidence="7">
    <location>
        <begin position="195"/>
        <end position="220"/>
    </location>
</feature>
<dbReference type="InterPro" id="IPR035906">
    <property type="entry name" value="MetI-like_sf"/>
</dbReference>
<dbReference type="OrthoDB" id="187395at2"/>
<organism evidence="9 10">
    <name type="scientific">Paenibacillus nanensis</name>
    <dbReference type="NCBI Taxonomy" id="393251"/>
    <lineage>
        <taxon>Bacteria</taxon>
        <taxon>Bacillati</taxon>
        <taxon>Bacillota</taxon>
        <taxon>Bacilli</taxon>
        <taxon>Bacillales</taxon>
        <taxon>Paenibacillaceae</taxon>
        <taxon>Paenibacillus</taxon>
    </lineage>
</organism>
<evidence type="ECO:0000256" key="4">
    <source>
        <dbReference type="ARBA" id="ARBA00022692"/>
    </source>
</evidence>
<keyword evidence="6 7" id="KW-0472">Membrane</keyword>
<evidence type="ECO:0000259" key="8">
    <source>
        <dbReference type="PROSITE" id="PS50928"/>
    </source>
</evidence>
<name>A0A3A1USM0_9BACL</name>
<feature type="transmembrane region" description="Helical" evidence="7">
    <location>
        <begin position="23"/>
        <end position="45"/>
    </location>
</feature>
<comment type="similarity">
    <text evidence="7">Belongs to the binding-protein-dependent transport system permease family.</text>
</comment>
<feature type="transmembrane region" description="Helical" evidence="7">
    <location>
        <begin position="154"/>
        <end position="175"/>
    </location>
</feature>
<keyword evidence="2 7" id="KW-0813">Transport</keyword>
<feature type="transmembrane region" description="Helical" evidence="7">
    <location>
        <begin position="121"/>
        <end position="142"/>
    </location>
</feature>
<dbReference type="GO" id="GO:0005886">
    <property type="term" value="C:plasma membrane"/>
    <property type="evidence" value="ECO:0007669"/>
    <property type="project" value="UniProtKB-SubCell"/>
</dbReference>
<keyword evidence="4 7" id="KW-0812">Transmembrane</keyword>
<sequence length="289" mass="32183">MLPMTNASAAGSRSATWRKPFRLLLKLALFLYAIVTLYPLFWLVISAFKSNQDFFNHPFGLPLEWQIENVTRAWELGDMGRAMFNSTLVTISSVVLTIVLGTLAAYAISRFQFKLSGAVKGLFLLGMLIPIHSTLVPLFIFMNKINMLDTYWSLILPYTAFELSIAIFLCIAYMASIPKEVEEAALIDGNGWWGVFGRIILPLCLPVIATVTIIAFLRFWNDFSFALVFINSQALKTLPLSLSLFSDGYGTDYALTMGAMLIAVIPTIVIYLIFQEQIMKGMVAGSVKG</sequence>
<protein>
    <submittedName>
        <fullName evidence="9">Carbohydrate ABC transporter permease</fullName>
    </submittedName>
</protein>
<evidence type="ECO:0000256" key="7">
    <source>
        <dbReference type="RuleBase" id="RU363032"/>
    </source>
</evidence>
<comment type="subcellular location">
    <subcellularLocation>
        <location evidence="1 7">Cell membrane</location>
        <topology evidence="1 7">Multi-pass membrane protein</topology>
    </subcellularLocation>
</comment>
<evidence type="ECO:0000256" key="2">
    <source>
        <dbReference type="ARBA" id="ARBA00022448"/>
    </source>
</evidence>
<keyword evidence="5 7" id="KW-1133">Transmembrane helix</keyword>
<dbReference type="Pfam" id="PF00528">
    <property type="entry name" value="BPD_transp_1"/>
    <property type="match status" value="1"/>
</dbReference>
<accession>A0A3A1USM0</accession>
<dbReference type="InterPro" id="IPR000515">
    <property type="entry name" value="MetI-like"/>
</dbReference>
<feature type="transmembrane region" description="Helical" evidence="7">
    <location>
        <begin position="88"/>
        <end position="109"/>
    </location>
</feature>
<dbReference type="CDD" id="cd06261">
    <property type="entry name" value="TM_PBP2"/>
    <property type="match status" value="1"/>
</dbReference>
<dbReference type="PANTHER" id="PTHR43744:SF12">
    <property type="entry name" value="ABC TRANSPORTER PERMEASE PROTEIN MG189-RELATED"/>
    <property type="match status" value="1"/>
</dbReference>
<dbReference type="PANTHER" id="PTHR43744">
    <property type="entry name" value="ABC TRANSPORTER PERMEASE PROTEIN MG189-RELATED-RELATED"/>
    <property type="match status" value="1"/>
</dbReference>
<dbReference type="EMBL" id="QXQA01000010">
    <property type="protein sequence ID" value="RIX51487.1"/>
    <property type="molecule type" value="Genomic_DNA"/>
</dbReference>
<evidence type="ECO:0000256" key="3">
    <source>
        <dbReference type="ARBA" id="ARBA00022475"/>
    </source>
</evidence>
<comment type="caution">
    <text evidence="9">The sequence shown here is derived from an EMBL/GenBank/DDBJ whole genome shotgun (WGS) entry which is preliminary data.</text>
</comment>
<dbReference type="Proteomes" id="UP000266482">
    <property type="component" value="Unassembled WGS sequence"/>
</dbReference>
<proteinExistence type="inferred from homology"/>
<dbReference type="PROSITE" id="PS50928">
    <property type="entry name" value="ABC_TM1"/>
    <property type="match status" value="1"/>
</dbReference>
<evidence type="ECO:0000256" key="5">
    <source>
        <dbReference type="ARBA" id="ARBA00022989"/>
    </source>
</evidence>
<reference evidence="9 10" key="1">
    <citation type="submission" date="2018-09" db="EMBL/GenBank/DDBJ databases">
        <title>Paenibacillus aracenensis nov. sp. isolated from a cave in southern Spain.</title>
        <authorList>
            <person name="Jurado V."/>
            <person name="Gutierrez-Patricio S."/>
            <person name="Gonzalez-Pimentel J.L."/>
            <person name="Miller A.Z."/>
            <person name="Laiz L."/>
            <person name="Saiz-Jimenez C."/>
        </authorList>
    </citation>
    <scope>NUCLEOTIDE SEQUENCE [LARGE SCALE GENOMIC DNA]</scope>
    <source>
        <strain evidence="9 10">DSM 22867</strain>
    </source>
</reference>
<keyword evidence="10" id="KW-1185">Reference proteome</keyword>
<feature type="transmembrane region" description="Helical" evidence="7">
    <location>
        <begin position="253"/>
        <end position="274"/>
    </location>
</feature>
<feature type="domain" description="ABC transmembrane type-1" evidence="8">
    <location>
        <begin position="83"/>
        <end position="274"/>
    </location>
</feature>
<gene>
    <name evidence="9" type="ORF">D3P08_16375</name>
</gene>
<keyword evidence="3" id="KW-1003">Cell membrane</keyword>
<dbReference type="GO" id="GO:0055085">
    <property type="term" value="P:transmembrane transport"/>
    <property type="evidence" value="ECO:0007669"/>
    <property type="project" value="InterPro"/>
</dbReference>
<evidence type="ECO:0000256" key="1">
    <source>
        <dbReference type="ARBA" id="ARBA00004651"/>
    </source>
</evidence>
<evidence type="ECO:0000313" key="10">
    <source>
        <dbReference type="Proteomes" id="UP000266482"/>
    </source>
</evidence>
<dbReference type="SUPFAM" id="SSF161098">
    <property type="entry name" value="MetI-like"/>
    <property type="match status" value="1"/>
</dbReference>
<evidence type="ECO:0000256" key="6">
    <source>
        <dbReference type="ARBA" id="ARBA00023136"/>
    </source>
</evidence>
<dbReference type="AlphaFoldDB" id="A0A3A1USM0"/>